<dbReference type="Pfam" id="PF05742">
    <property type="entry name" value="TANGO2"/>
    <property type="match status" value="1"/>
</dbReference>
<comment type="caution">
    <text evidence="1">The sequence shown here is derived from an EMBL/GenBank/DDBJ whole genome shotgun (WGS) entry which is preliminary data.</text>
</comment>
<gene>
    <name evidence="1" type="ORF">GNP35_07815</name>
</gene>
<dbReference type="OrthoDB" id="1113830at2"/>
<name>A0A6N8F740_9GAMM</name>
<sequence>MIRLVKRHQQECLRVMCSLNWRKFGGSIGLVFTRDESVLRAKALPPQRFSKAGVEYLMPVDPVGKGSWISANNKGMVFCLLNDYQGNMKPMSDKLVSRGALIQKLAECATLADAEDIINTWPYHQSQPFYLCVISLNDQFLWHFNGDKLLQKETLPEQLYSSGHPEVEKIKTLRSEFAKSQKISFVDDIIKLHRAHEPEVDGDRAYSFCMHRAEACSQSMTVIEINQKNIEFKYWPGQPCEANLAQPIFKSLTIT</sequence>
<keyword evidence="2" id="KW-1185">Reference proteome</keyword>
<evidence type="ECO:0008006" key="3">
    <source>
        <dbReference type="Google" id="ProtNLM"/>
    </source>
</evidence>
<evidence type="ECO:0000313" key="2">
    <source>
        <dbReference type="Proteomes" id="UP000439994"/>
    </source>
</evidence>
<dbReference type="InterPro" id="IPR008551">
    <property type="entry name" value="TANGO2"/>
</dbReference>
<dbReference type="Gene3D" id="3.60.60.10">
    <property type="entry name" value="Penicillin V Acylase, Chain A"/>
    <property type="match status" value="1"/>
</dbReference>
<dbReference type="EMBL" id="WOCD01000003">
    <property type="protein sequence ID" value="MUH72395.1"/>
    <property type="molecule type" value="Genomic_DNA"/>
</dbReference>
<evidence type="ECO:0000313" key="1">
    <source>
        <dbReference type="EMBL" id="MUH72395.1"/>
    </source>
</evidence>
<reference evidence="1 2" key="1">
    <citation type="submission" date="2019-11" db="EMBL/GenBank/DDBJ databases">
        <title>P. haliotis isolates from Z. marina roots.</title>
        <authorList>
            <person name="Cohen M."/>
            <person name="Jospin G."/>
            <person name="Eisen J.A."/>
            <person name="Coil D.A."/>
        </authorList>
    </citation>
    <scope>NUCLEOTIDE SEQUENCE [LARGE SCALE GENOMIC DNA]</scope>
    <source>
        <strain evidence="1 2">UCD-MCMsp1aY</strain>
    </source>
</reference>
<dbReference type="Proteomes" id="UP000439994">
    <property type="component" value="Unassembled WGS sequence"/>
</dbReference>
<organism evidence="1 2">
    <name type="scientific">Psychrosphaera haliotis</name>
    <dbReference type="NCBI Taxonomy" id="555083"/>
    <lineage>
        <taxon>Bacteria</taxon>
        <taxon>Pseudomonadati</taxon>
        <taxon>Pseudomonadota</taxon>
        <taxon>Gammaproteobacteria</taxon>
        <taxon>Alteromonadales</taxon>
        <taxon>Pseudoalteromonadaceae</taxon>
        <taxon>Psychrosphaera</taxon>
    </lineage>
</organism>
<accession>A0A6N8F740</accession>
<proteinExistence type="predicted"/>
<protein>
    <recommendedName>
        <fullName evidence="3">NRDE family protein</fullName>
    </recommendedName>
</protein>
<dbReference type="AlphaFoldDB" id="A0A6N8F740"/>